<dbReference type="Pfam" id="PF13173">
    <property type="entry name" value="AAA_14"/>
    <property type="match status" value="1"/>
</dbReference>
<sequence>MKRKIYHELVDWKHSPDRKPLILKGARQVGKTYILDAFANNEYDDYIEINFDENLRWLAF</sequence>
<evidence type="ECO:0000313" key="2">
    <source>
        <dbReference type="EMBL" id="GAG96220.1"/>
    </source>
</evidence>
<comment type="caution">
    <text evidence="2">The sequence shown here is derived from an EMBL/GenBank/DDBJ whole genome shotgun (WGS) entry which is preliminary data.</text>
</comment>
<reference evidence="2" key="1">
    <citation type="journal article" date="2014" name="Front. Microbiol.">
        <title>High frequency of phylogenetically diverse reductive dehalogenase-homologous genes in deep subseafloor sedimentary metagenomes.</title>
        <authorList>
            <person name="Kawai M."/>
            <person name="Futagami T."/>
            <person name="Toyoda A."/>
            <person name="Takaki Y."/>
            <person name="Nishi S."/>
            <person name="Hori S."/>
            <person name="Arai W."/>
            <person name="Tsubouchi T."/>
            <person name="Morono Y."/>
            <person name="Uchiyama I."/>
            <person name="Ito T."/>
            <person name="Fujiyama A."/>
            <person name="Inagaki F."/>
            <person name="Takami H."/>
        </authorList>
    </citation>
    <scope>NUCLEOTIDE SEQUENCE</scope>
    <source>
        <strain evidence="2">Expedition CK06-06</strain>
    </source>
</reference>
<dbReference type="InterPro" id="IPR041682">
    <property type="entry name" value="AAA_14"/>
</dbReference>
<protein>
    <recommendedName>
        <fullName evidence="1">AAA domain-containing protein</fullName>
    </recommendedName>
</protein>
<accession>X1BMJ8</accession>
<evidence type="ECO:0000259" key="1">
    <source>
        <dbReference type="Pfam" id="PF13173"/>
    </source>
</evidence>
<proteinExistence type="predicted"/>
<organism evidence="2">
    <name type="scientific">marine sediment metagenome</name>
    <dbReference type="NCBI Taxonomy" id="412755"/>
    <lineage>
        <taxon>unclassified sequences</taxon>
        <taxon>metagenomes</taxon>
        <taxon>ecological metagenomes</taxon>
    </lineage>
</organism>
<gene>
    <name evidence="2" type="ORF">S01H4_51035</name>
</gene>
<name>X1BMJ8_9ZZZZ</name>
<dbReference type="EMBL" id="BART01029028">
    <property type="protein sequence ID" value="GAG96220.1"/>
    <property type="molecule type" value="Genomic_DNA"/>
</dbReference>
<dbReference type="AlphaFoldDB" id="X1BMJ8"/>
<feature type="domain" description="AAA" evidence="1">
    <location>
        <begin position="18"/>
        <end position="54"/>
    </location>
</feature>